<dbReference type="AlphaFoldDB" id="A0A5B9QV86"/>
<dbReference type="InterPro" id="IPR006680">
    <property type="entry name" value="Amidohydro-rel"/>
</dbReference>
<evidence type="ECO:0000256" key="1">
    <source>
        <dbReference type="ARBA" id="ARBA00023239"/>
    </source>
</evidence>
<accession>A0A5B9QV86</accession>
<dbReference type="Proteomes" id="UP000325286">
    <property type="component" value="Chromosome"/>
</dbReference>
<dbReference type="PANTHER" id="PTHR21240:SF28">
    <property type="entry name" value="ISO-OROTATE DECARBOXYLASE (EUROFUNG)"/>
    <property type="match status" value="1"/>
</dbReference>
<keyword evidence="1" id="KW-0456">Lyase</keyword>
<evidence type="ECO:0000313" key="4">
    <source>
        <dbReference type="Proteomes" id="UP000325286"/>
    </source>
</evidence>
<dbReference type="GO" id="GO:0005737">
    <property type="term" value="C:cytoplasm"/>
    <property type="evidence" value="ECO:0007669"/>
    <property type="project" value="TreeGrafter"/>
</dbReference>
<dbReference type="PANTHER" id="PTHR21240">
    <property type="entry name" value="2-AMINO-3-CARBOXYLMUCONATE-6-SEMIALDEHYDE DECARBOXYLASE"/>
    <property type="match status" value="1"/>
</dbReference>
<dbReference type="InterPro" id="IPR032466">
    <property type="entry name" value="Metal_Hydrolase"/>
</dbReference>
<dbReference type="KEGG" id="rul:UC8_30140"/>
<dbReference type="SUPFAM" id="SSF51556">
    <property type="entry name" value="Metallo-dependent hydrolases"/>
    <property type="match status" value="1"/>
</dbReference>
<keyword evidence="4" id="KW-1185">Reference proteome</keyword>
<evidence type="ECO:0000313" key="3">
    <source>
        <dbReference type="EMBL" id="QEG40996.1"/>
    </source>
</evidence>
<dbReference type="Pfam" id="PF04909">
    <property type="entry name" value="Amidohydro_2"/>
    <property type="match status" value="1"/>
</dbReference>
<protein>
    <submittedName>
        <fullName evidence="3">Amidohydrolase</fullName>
    </submittedName>
</protein>
<dbReference type="GO" id="GO:0016787">
    <property type="term" value="F:hydrolase activity"/>
    <property type="evidence" value="ECO:0007669"/>
    <property type="project" value="UniProtKB-KW"/>
</dbReference>
<dbReference type="Gene3D" id="3.20.20.140">
    <property type="entry name" value="Metal-dependent hydrolases"/>
    <property type="match status" value="1"/>
</dbReference>
<evidence type="ECO:0000259" key="2">
    <source>
        <dbReference type="Pfam" id="PF04909"/>
    </source>
</evidence>
<dbReference type="OrthoDB" id="8673173at2"/>
<organism evidence="3 4">
    <name type="scientific">Roseimaritima ulvae</name>
    <dbReference type="NCBI Taxonomy" id="980254"/>
    <lineage>
        <taxon>Bacteria</taxon>
        <taxon>Pseudomonadati</taxon>
        <taxon>Planctomycetota</taxon>
        <taxon>Planctomycetia</taxon>
        <taxon>Pirellulales</taxon>
        <taxon>Pirellulaceae</taxon>
        <taxon>Roseimaritima</taxon>
    </lineage>
</organism>
<sequence>MLVVLLAMMATGWGQDTVPAAGEPPLLDGQDGRELLLREFRPRSLLRGNKTDVAQARYWTVDVHTHFFYKQRHNRQALADYVDLMDRNRIAVCCSLDGRLGSQLDEHIAFLWKEHRDRFVVFANIDWQGDGDADDPRSWACQRPGFAERTAEKLIEAKQLGISGLKIFKRFGLGYRDSNGELIKIDDPRWDVIWKTCGELGLPVLIHTADPLAFFQPIDRTNERWEELSRHPDWSFYNDEPGDDFPSRKELFAARNRVIERHPKTQFIAAHLGSSGEDLTRVAEWLDRYPNLSVDPASRINELGRQPYSARDFLIRYADRVVFGTDGPWPEVRVRYYWRFFETRDEYFPYSEKAFPPQGLWRIYGVHLPVEVLRKIYRDNAARLIPGVAERLEAIGEP</sequence>
<keyword evidence="3" id="KW-0378">Hydrolase</keyword>
<dbReference type="InterPro" id="IPR032465">
    <property type="entry name" value="ACMSD"/>
</dbReference>
<name>A0A5B9QV86_9BACT</name>
<feature type="domain" description="Amidohydrolase-related" evidence="2">
    <location>
        <begin position="61"/>
        <end position="385"/>
    </location>
</feature>
<gene>
    <name evidence="3" type="ORF">UC8_30140</name>
</gene>
<dbReference type="GO" id="GO:0019748">
    <property type="term" value="P:secondary metabolic process"/>
    <property type="evidence" value="ECO:0007669"/>
    <property type="project" value="TreeGrafter"/>
</dbReference>
<dbReference type="EMBL" id="CP042914">
    <property type="protein sequence ID" value="QEG40996.1"/>
    <property type="molecule type" value="Genomic_DNA"/>
</dbReference>
<proteinExistence type="predicted"/>
<reference evidence="3 4" key="1">
    <citation type="submission" date="2019-08" db="EMBL/GenBank/DDBJ databases">
        <title>Deep-cultivation of Planctomycetes and their phenomic and genomic characterization uncovers novel biology.</title>
        <authorList>
            <person name="Wiegand S."/>
            <person name="Jogler M."/>
            <person name="Boedeker C."/>
            <person name="Pinto D."/>
            <person name="Vollmers J."/>
            <person name="Rivas-Marin E."/>
            <person name="Kohn T."/>
            <person name="Peeters S.H."/>
            <person name="Heuer A."/>
            <person name="Rast P."/>
            <person name="Oberbeckmann S."/>
            <person name="Bunk B."/>
            <person name="Jeske O."/>
            <person name="Meyerdierks A."/>
            <person name="Storesund J.E."/>
            <person name="Kallscheuer N."/>
            <person name="Luecker S."/>
            <person name="Lage O.M."/>
            <person name="Pohl T."/>
            <person name="Merkel B.J."/>
            <person name="Hornburger P."/>
            <person name="Mueller R.-W."/>
            <person name="Bruemmer F."/>
            <person name="Labrenz M."/>
            <person name="Spormann A.M."/>
            <person name="Op den Camp H."/>
            <person name="Overmann J."/>
            <person name="Amann R."/>
            <person name="Jetten M.S.M."/>
            <person name="Mascher T."/>
            <person name="Medema M.H."/>
            <person name="Devos D.P."/>
            <person name="Kaster A.-K."/>
            <person name="Ovreas L."/>
            <person name="Rohde M."/>
            <person name="Galperin M.Y."/>
            <person name="Jogler C."/>
        </authorList>
    </citation>
    <scope>NUCLEOTIDE SEQUENCE [LARGE SCALE GENOMIC DNA]</scope>
    <source>
        <strain evidence="3 4">UC8</strain>
    </source>
</reference>
<dbReference type="GO" id="GO:0016831">
    <property type="term" value="F:carboxy-lyase activity"/>
    <property type="evidence" value="ECO:0007669"/>
    <property type="project" value="InterPro"/>
</dbReference>